<evidence type="ECO:0000256" key="5">
    <source>
        <dbReference type="ARBA" id="ARBA00023016"/>
    </source>
</evidence>
<gene>
    <name evidence="12" type="ORF">BJY18_006580</name>
</gene>
<dbReference type="InterPro" id="IPR001943">
    <property type="entry name" value="UVR_dom"/>
</dbReference>
<dbReference type="PRINTS" id="PR00300">
    <property type="entry name" value="CLPPROTEASEA"/>
</dbReference>
<protein>
    <submittedName>
        <fullName evidence="12">ATP-dependent Clp protease ATP-binding subunit ClpC</fullName>
    </submittedName>
</protein>
<dbReference type="Gene3D" id="3.40.50.300">
    <property type="entry name" value="P-loop containing nucleotide triphosphate hydrolases"/>
    <property type="match status" value="2"/>
</dbReference>
<evidence type="ECO:0000313" key="13">
    <source>
        <dbReference type="Proteomes" id="UP000581769"/>
    </source>
</evidence>
<keyword evidence="4 12" id="KW-0067">ATP-binding</keyword>
<dbReference type="InterPro" id="IPR041546">
    <property type="entry name" value="ClpA/ClpB_AAA_lid"/>
</dbReference>
<dbReference type="GO" id="GO:0005737">
    <property type="term" value="C:cytoplasm"/>
    <property type="evidence" value="ECO:0007669"/>
    <property type="project" value="TreeGrafter"/>
</dbReference>
<accession>A0A840J662</accession>
<dbReference type="Pfam" id="PF02861">
    <property type="entry name" value="Clp_N"/>
    <property type="match status" value="1"/>
</dbReference>
<dbReference type="GO" id="GO:0008233">
    <property type="term" value="F:peptidase activity"/>
    <property type="evidence" value="ECO:0007669"/>
    <property type="project" value="UniProtKB-KW"/>
</dbReference>
<dbReference type="Gene3D" id="1.10.1780.10">
    <property type="entry name" value="Clp, N-terminal domain"/>
    <property type="match status" value="1"/>
</dbReference>
<dbReference type="SMART" id="SM01086">
    <property type="entry name" value="ClpB_D2-small"/>
    <property type="match status" value="1"/>
</dbReference>
<keyword evidence="6" id="KW-0143">Chaperone</keyword>
<feature type="domain" description="Clp R" evidence="11">
    <location>
        <begin position="36"/>
        <end position="179"/>
    </location>
</feature>
<evidence type="ECO:0000256" key="9">
    <source>
        <dbReference type="SAM" id="Coils"/>
    </source>
</evidence>
<dbReference type="AlphaFoldDB" id="A0A840J662"/>
<comment type="similarity">
    <text evidence="1">Belongs to the ClpA/ClpB family.</text>
</comment>
<dbReference type="InterPro" id="IPR019489">
    <property type="entry name" value="Clp_ATPase_C"/>
</dbReference>
<dbReference type="Gene3D" id="1.10.8.60">
    <property type="match status" value="2"/>
</dbReference>
<dbReference type="InterPro" id="IPR003959">
    <property type="entry name" value="ATPase_AAA_core"/>
</dbReference>
<keyword evidence="9" id="KW-0175">Coiled coil</keyword>
<dbReference type="PROSITE" id="PS00871">
    <property type="entry name" value="CLPAB_2"/>
    <property type="match status" value="1"/>
</dbReference>
<dbReference type="Proteomes" id="UP000581769">
    <property type="component" value="Unassembled WGS sequence"/>
</dbReference>
<keyword evidence="12" id="KW-0378">Hydrolase</keyword>
<dbReference type="FunFam" id="3.40.50.300:FF:000010">
    <property type="entry name" value="Chaperone clpB 1, putative"/>
    <property type="match status" value="1"/>
</dbReference>
<dbReference type="PROSITE" id="PS51903">
    <property type="entry name" value="CLP_R"/>
    <property type="match status" value="1"/>
</dbReference>
<keyword evidence="2 8" id="KW-0677">Repeat</keyword>
<dbReference type="EMBL" id="JACHMG010000001">
    <property type="protein sequence ID" value="MBB4689095.1"/>
    <property type="molecule type" value="Genomic_DNA"/>
</dbReference>
<dbReference type="GO" id="GO:0005524">
    <property type="term" value="F:ATP binding"/>
    <property type="evidence" value="ECO:0007669"/>
    <property type="project" value="UniProtKB-KW"/>
</dbReference>
<dbReference type="InterPro" id="IPR036628">
    <property type="entry name" value="Clp_N_dom_sf"/>
</dbReference>
<proteinExistence type="inferred from homology"/>
<dbReference type="Pfam" id="PF10431">
    <property type="entry name" value="ClpB_D2-small"/>
    <property type="match status" value="1"/>
</dbReference>
<evidence type="ECO:0000259" key="10">
    <source>
        <dbReference type="PROSITE" id="PS50151"/>
    </source>
</evidence>
<keyword evidence="12" id="KW-0645">Protease</keyword>
<dbReference type="CDD" id="cd00009">
    <property type="entry name" value="AAA"/>
    <property type="match status" value="1"/>
</dbReference>
<dbReference type="Pfam" id="PF00004">
    <property type="entry name" value="AAA"/>
    <property type="match status" value="1"/>
</dbReference>
<evidence type="ECO:0000256" key="4">
    <source>
        <dbReference type="ARBA" id="ARBA00022840"/>
    </source>
</evidence>
<dbReference type="InterPro" id="IPR050130">
    <property type="entry name" value="ClpA_ClpB"/>
</dbReference>
<keyword evidence="3" id="KW-0547">Nucleotide-binding</keyword>
<organism evidence="12 13">
    <name type="scientific">Amycolatopsis jiangsuensis</name>
    <dbReference type="NCBI Taxonomy" id="1181879"/>
    <lineage>
        <taxon>Bacteria</taxon>
        <taxon>Bacillati</taxon>
        <taxon>Actinomycetota</taxon>
        <taxon>Actinomycetes</taxon>
        <taxon>Pseudonocardiales</taxon>
        <taxon>Pseudonocardiaceae</taxon>
        <taxon>Amycolatopsis</taxon>
    </lineage>
</organism>
<dbReference type="Pfam" id="PF17871">
    <property type="entry name" value="AAA_lid_9"/>
    <property type="match status" value="1"/>
</dbReference>
<feature type="coiled-coil region" evidence="9">
    <location>
        <begin position="441"/>
        <end position="468"/>
    </location>
</feature>
<comment type="subunit">
    <text evidence="7">Homohexamer. The oligomerization is ATP-dependent.</text>
</comment>
<reference evidence="12 13" key="1">
    <citation type="submission" date="2020-08" db="EMBL/GenBank/DDBJ databases">
        <title>Sequencing the genomes of 1000 actinobacteria strains.</title>
        <authorList>
            <person name="Klenk H.-P."/>
        </authorList>
    </citation>
    <scope>NUCLEOTIDE SEQUENCE [LARGE SCALE GENOMIC DNA]</scope>
    <source>
        <strain evidence="12 13">DSM 45859</strain>
    </source>
</reference>
<evidence type="ECO:0000256" key="7">
    <source>
        <dbReference type="ARBA" id="ARBA00026057"/>
    </source>
</evidence>
<keyword evidence="13" id="KW-1185">Reference proteome</keyword>
<dbReference type="PANTHER" id="PTHR11638:SF18">
    <property type="entry name" value="HEAT SHOCK PROTEIN 104"/>
    <property type="match status" value="1"/>
</dbReference>
<feature type="domain" description="UVR" evidence="10">
    <location>
        <begin position="445"/>
        <end position="480"/>
    </location>
</feature>
<dbReference type="GO" id="GO:0016887">
    <property type="term" value="F:ATP hydrolysis activity"/>
    <property type="evidence" value="ECO:0007669"/>
    <property type="project" value="InterPro"/>
</dbReference>
<dbReference type="CDD" id="cd19499">
    <property type="entry name" value="RecA-like_ClpB_Hsp104-like"/>
    <property type="match status" value="1"/>
</dbReference>
<dbReference type="InterPro" id="IPR004176">
    <property type="entry name" value="Clp_R_N"/>
</dbReference>
<dbReference type="SMART" id="SM00382">
    <property type="entry name" value="AAA"/>
    <property type="match status" value="2"/>
</dbReference>
<dbReference type="SUPFAM" id="SSF52540">
    <property type="entry name" value="P-loop containing nucleoside triphosphate hydrolases"/>
    <property type="match status" value="2"/>
</dbReference>
<dbReference type="GO" id="GO:0006508">
    <property type="term" value="P:proteolysis"/>
    <property type="evidence" value="ECO:0007669"/>
    <property type="project" value="UniProtKB-KW"/>
</dbReference>
<evidence type="ECO:0000256" key="6">
    <source>
        <dbReference type="ARBA" id="ARBA00023186"/>
    </source>
</evidence>
<keyword evidence="5" id="KW-0346">Stress response</keyword>
<evidence type="ECO:0000313" key="12">
    <source>
        <dbReference type="EMBL" id="MBB4689095.1"/>
    </source>
</evidence>
<dbReference type="FunFam" id="3.40.50.300:FF:000025">
    <property type="entry name" value="ATP-dependent Clp protease subunit"/>
    <property type="match status" value="1"/>
</dbReference>
<dbReference type="Pfam" id="PF07724">
    <property type="entry name" value="AAA_2"/>
    <property type="match status" value="1"/>
</dbReference>
<evidence type="ECO:0000256" key="1">
    <source>
        <dbReference type="ARBA" id="ARBA00008675"/>
    </source>
</evidence>
<dbReference type="InterPro" id="IPR028299">
    <property type="entry name" value="ClpA/B_CS2"/>
</dbReference>
<dbReference type="RefSeq" id="WP_184783686.1">
    <property type="nucleotide sequence ID" value="NZ_JACHMG010000001.1"/>
</dbReference>
<dbReference type="SUPFAM" id="SSF81923">
    <property type="entry name" value="Double Clp-N motif"/>
    <property type="match status" value="1"/>
</dbReference>
<dbReference type="Gene3D" id="4.10.860.10">
    <property type="entry name" value="UVR domain"/>
    <property type="match status" value="1"/>
</dbReference>
<dbReference type="InterPro" id="IPR001270">
    <property type="entry name" value="ClpA/B"/>
</dbReference>
<evidence type="ECO:0000259" key="11">
    <source>
        <dbReference type="PROSITE" id="PS51903"/>
    </source>
</evidence>
<dbReference type="PANTHER" id="PTHR11638">
    <property type="entry name" value="ATP-DEPENDENT CLP PROTEASE"/>
    <property type="match status" value="1"/>
</dbReference>
<name>A0A840J662_9PSEU</name>
<dbReference type="InterPro" id="IPR027417">
    <property type="entry name" value="P-loop_NTPase"/>
</dbReference>
<dbReference type="GO" id="GO:0034605">
    <property type="term" value="P:cellular response to heat"/>
    <property type="evidence" value="ECO:0007669"/>
    <property type="project" value="TreeGrafter"/>
</dbReference>
<evidence type="ECO:0000256" key="8">
    <source>
        <dbReference type="PROSITE-ProRule" id="PRU01251"/>
    </source>
</evidence>
<evidence type="ECO:0000256" key="3">
    <source>
        <dbReference type="ARBA" id="ARBA00022741"/>
    </source>
</evidence>
<dbReference type="PROSITE" id="PS50151">
    <property type="entry name" value="UVR"/>
    <property type="match status" value="1"/>
</dbReference>
<sequence>MTGFFPPGQGNGPLDQFLAQFFGQSGPGRRAYSVDVSRLLNDAARGLVAEAADRAGAWGGRHVDTQHLLWAAANLSTTAQALTRAGVDPAKLAGRIEHDHAGPGEVTATALAPGAKRTLIDAHQLARGLGSSYIGPEHLLLALAANEESEAGRLLREEGVTVDRLQQAYTTEGPATTGGSALADTPTLDQYGEDLTRRAQDGRIDPVIGRDEEIEQTVEVLSRRTKNNPVLIGEAGVGKTAIVEGLAQRLADDDVPDILSGRHVVQLDLTAMVAGTRYRGDFEERMSALLKEIRDNRDRLIVFIDELHTIVGAGSTESGGGQGAGNMLKPALARGELHVVGATTLDEYRTGIERDPALERRFQPILVPEPTVEDAVSILHGLRDRYEAHHQVHYTDEALRAAVDLSDRYLTERFLPDKAIDLIDQAGARVRLRSRTRTDGARELQARLEQLQREKDQAVAEEDFERASSLRDQTAELKQQLEKPAERPGGPVEVTEADIAEVVSRLTGVPAARLTESERERLLGLEDHLHDRVVGQDEAVQAVAEAVRRSRAGLAEPDRPFGSFLFLGPTGVGKTELARALAEALFGDQDSMVRIDMSEYSERHTISRLIGSPPGYVGYEDAGQLTEAVRRRPYSVVLLDEVEKAHPDLFNVLLQVLDDGRLTDGRGRTVNFANTVLIMTSNLGSDLVGSSTHGALGFVQPSDGDGDQLRERLMRRLRESFRPEFLNRIDEIVVFRRLEADQLDRITEMLLERTKRRADAQGLTVEFTPEAVRRISELGYEPQFGARPLRRAIQRYVDNPLSSRLLAGDVAPGTVVRVDAGEDGLRFDPSVTA</sequence>
<dbReference type="InterPro" id="IPR003593">
    <property type="entry name" value="AAA+_ATPase"/>
</dbReference>
<evidence type="ECO:0000256" key="2">
    <source>
        <dbReference type="ARBA" id="ARBA00022737"/>
    </source>
</evidence>
<comment type="caution">
    <text evidence="12">The sequence shown here is derived from an EMBL/GenBank/DDBJ whole genome shotgun (WGS) entry which is preliminary data.</text>
</comment>